<evidence type="ECO:0000259" key="3">
    <source>
        <dbReference type="Pfam" id="PF26602"/>
    </source>
</evidence>
<feature type="region of interest" description="Disordered" evidence="1">
    <location>
        <begin position="1"/>
        <end position="21"/>
    </location>
</feature>
<feature type="compositionally biased region" description="Basic and acidic residues" evidence="1">
    <location>
        <begin position="50"/>
        <end position="63"/>
    </location>
</feature>
<accession>A0ABD5WPE5</accession>
<feature type="domain" description="Transcription regulator HVO-2718-like helix-turn-helix" evidence="2">
    <location>
        <begin position="95"/>
        <end position="166"/>
    </location>
</feature>
<evidence type="ECO:0000313" key="5">
    <source>
        <dbReference type="Proteomes" id="UP001596407"/>
    </source>
</evidence>
<sequence>MAKYSTGGSSGGGSGGSCELCGTSSDSLTEANVAGAQLQVCSDCASSHNDNAKTETTGDDRERERKRKAAQNTAKASGVYDGDSSRWEEEGTNYDDDPLPYLVTDYGETVEQARRDAGLQRGELADELDVPENDLLAVEQGRANQANVGGTLIEALEDRLDVQLAEGR</sequence>
<dbReference type="InterPro" id="IPR058562">
    <property type="entry name" value="MJ0586_N"/>
</dbReference>
<evidence type="ECO:0000256" key="1">
    <source>
        <dbReference type="SAM" id="MobiDB-lite"/>
    </source>
</evidence>
<dbReference type="InterPro" id="IPR057937">
    <property type="entry name" value="HVO_2718-like_HTH"/>
</dbReference>
<dbReference type="RefSeq" id="WP_276278953.1">
    <property type="nucleotide sequence ID" value="NZ_CP119809.1"/>
</dbReference>
<comment type="caution">
    <text evidence="4">The sequence shown here is derived from an EMBL/GenBank/DDBJ whole genome shotgun (WGS) entry which is preliminary data.</text>
</comment>
<dbReference type="PROSITE" id="PS51257">
    <property type="entry name" value="PROKAR_LIPOPROTEIN"/>
    <property type="match status" value="1"/>
</dbReference>
<organism evidence="4 5">
    <name type="scientific">Halorussus caseinilyticus</name>
    <dbReference type="NCBI Taxonomy" id="3034025"/>
    <lineage>
        <taxon>Archaea</taxon>
        <taxon>Methanobacteriati</taxon>
        <taxon>Methanobacteriota</taxon>
        <taxon>Stenosarchaea group</taxon>
        <taxon>Halobacteria</taxon>
        <taxon>Halobacteriales</taxon>
        <taxon>Haladaptataceae</taxon>
        <taxon>Halorussus</taxon>
    </lineage>
</organism>
<dbReference type="Pfam" id="PF24250">
    <property type="entry name" value="HVO_2718"/>
    <property type="match status" value="1"/>
</dbReference>
<evidence type="ECO:0000259" key="2">
    <source>
        <dbReference type="Pfam" id="PF24250"/>
    </source>
</evidence>
<dbReference type="InterPro" id="IPR001387">
    <property type="entry name" value="Cro/C1-type_HTH"/>
</dbReference>
<dbReference type="AlphaFoldDB" id="A0ABD5WPE5"/>
<name>A0ABD5WPE5_9EURY</name>
<dbReference type="Pfam" id="PF26602">
    <property type="entry name" value="HVO_2718_N"/>
    <property type="match status" value="1"/>
</dbReference>
<proteinExistence type="predicted"/>
<dbReference type="Proteomes" id="UP001596407">
    <property type="component" value="Unassembled WGS sequence"/>
</dbReference>
<keyword evidence="5" id="KW-1185">Reference proteome</keyword>
<dbReference type="EMBL" id="JBHSZH010000005">
    <property type="protein sequence ID" value="MFC7079934.1"/>
    <property type="molecule type" value="Genomic_DNA"/>
</dbReference>
<protein>
    <submittedName>
        <fullName evidence="4">Multiprotein-bridging factor 1 family protein</fullName>
    </submittedName>
</protein>
<feature type="domain" description="MJ0586 N-terminal zinc binding" evidence="3">
    <location>
        <begin position="16"/>
        <end position="51"/>
    </location>
</feature>
<evidence type="ECO:0000313" key="4">
    <source>
        <dbReference type="EMBL" id="MFC7079934.1"/>
    </source>
</evidence>
<dbReference type="CDD" id="cd00093">
    <property type="entry name" value="HTH_XRE"/>
    <property type="match status" value="1"/>
</dbReference>
<gene>
    <name evidence="4" type="ORF">ACFQJ6_07170</name>
</gene>
<dbReference type="InterPro" id="IPR010982">
    <property type="entry name" value="Lambda_DNA-bd_dom_sf"/>
</dbReference>
<reference evidence="4 5" key="1">
    <citation type="journal article" date="2019" name="Int. J. Syst. Evol. Microbiol.">
        <title>The Global Catalogue of Microorganisms (GCM) 10K type strain sequencing project: providing services to taxonomists for standard genome sequencing and annotation.</title>
        <authorList>
            <consortium name="The Broad Institute Genomics Platform"/>
            <consortium name="The Broad Institute Genome Sequencing Center for Infectious Disease"/>
            <person name="Wu L."/>
            <person name="Ma J."/>
        </authorList>
    </citation>
    <scope>NUCLEOTIDE SEQUENCE [LARGE SCALE GENOMIC DNA]</scope>
    <source>
        <strain evidence="4 5">DT72</strain>
    </source>
</reference>
<dbReference type="GeneID" id="79303501"/>
<dbReference type="Gene3D" id="1.10.260.40">
    <property type="entry name" value="lambda repressor-like DNA-binding domains"/>
    <property type="match status" value="1"/>
</dbReference>
<feature type="region of interest" description="Disordered" evidence="1">
    <location>
        <begin position="44"/>
        <end position="102"/>
    </location>
</feature>